<name>A0A8S5SUT3_9CAUD</name>
<reference evidence="1" key="1">
    <citation type="journal article" date="2021" name="Proc. Natl. Acad. Sci. U.S.A.">
        <title>A Catalog of Tens of Thousands of Viruses from Human Metagenomes Reveals Hidden Associations with Chronic Diseases.</title>
        <authorList>
            <person name="Tisza M.J."/>
            <person name="Buck C.B."/>
        </authorList>
    </citation>
    <scope>NUCLEOTIDE SEQUENCE</scope>
    <source>
        <strain evidence="1">CtKwY15</strain>
    </source>
</reference>
<accession>A0A8S5SUT3</accession>
<proteinExistence type="predicted"/>
<dbReference type="EMBL" id="BK032679">
    <property type="protein sequence ID" value="DAF54439.1"/>
    <property type="molecule type" value="Genomic_DNA"/>
</dbReference>
<sequence>MTIKEKVLSSCKTSFAKYGLKKDELSKLVDTIVATRSLTDESTDEDVNGAITAFEPMVGMIQSSYNRAVSETTKKFEGFVDPKTIIDPQPPKNPPTPPVNNQLTMEAVQKMIADNAASSQEAINDAVAAALAPYKEREERERLATLLQGSEKLKDIPKQFRERYQLDKEENLDTTAQKIADDWTALKQTLASSGLFIETPRSPSKEDEQNDFLKSIHDSAERVAPQKKD</sequence>
<protein>
    <submittedName>
        <fullName evidence="1">Uncharacterized protein</fullName>
    </submittedName>
</protein>
<organism evidence="1">
    <name type="scientific">Siphoviridae sp. ctKwY15</name>
    <dbReference type="NCBI Taxonomy" id="2827843"/>
    <lineage>
        <taxon>Viruses</taxon>
        <taxon>Duplodnaviria</taxon>
        <taxon>Heunggongvirae</taxon>
        <taxon>Uroviricota</taxon>
        <taxon>Caudoviricetes</taxon>
    </lineage>
</organism>
<evidence type="ECO:0000313" key="1">
    <source>
        <dbReference type="EMBL" id="DAF54439.1"/>
    </source>
</evidence>